<feature type="region of interest" description="Disordered" evidence="1">
    <location>
        <begin position="1"/>
        <end position="26"/>
    </location>
</feature>
<name>A0AAN9I0J5_CROPI</name>
<reference evidence="2 3" key="1">
    <citation type="submission" date="2024-01" db="EMBL/GenBank/DDBJ databases">
        <title>The genomes of 5 underutilized Papilionoideae crops provide insights into root nodulation and disease resistanc.</title>
        <authorList>
            <person name="Yuan L."/>
        </authorList>
    </citation>
    <scope>NUCLEOTIDE SEQUENCE [LARGE SCALE GENOMIC DNA]</scope>
    <source>
        <strain evidence="2">ZHUSHIDOU_FW_LH</strain>
        <tissue evidence="2">Leaf</tissue>
    </source>
</reference>
<keyword evidence="3" id="KW-1185">Reference proteome</keyword>
<comment type="caution">
    <text evidence="2">The sequence shown here is derived from an EMBL/GenBank/DDBJ whole genome shotgun (WGS) entry which is preliminary data.</text>
</comment>
<dbReference type="EMBL" id="JAYWIO010000005">
    <property type="protein sequence ID" value="KAK7259240.1"/>
    <property type="molecule type" value="Genomic_DNA"/>
</dbReference>
<proteinExistence type="predicted"/>
<dbReference type="AlphaFoldDB" id="A0AAN9I0J5"/>
<protein>
    <submittedName>
        <fullName evidence="2">Uncharacterized protein</fullName>
    </submittedName>
</protein>
<evidence type="ECO:0000313" key="3">
    <source>
        <dbReference type="Proteomes" id="UP001372338"/>
    </source>
</evidence>
<sequence length="299" mass="32838">MEVAHANAVVDAGTDAVGGDNTEKDTIKNVQGKSIMKQEKELPLDRSWGSRFSHLSDEKDFEIEEATVHHAGNREVTCTFEIYNKKMGPVVKKPIKARNAQGTKNLQPQRNKQASKGPNNSSYLDSVAKNPKSVHVTTSSNQISEEEKRLIKEKEKFVLQRMKDLQSRGLSGLENLATQVYLPSMDSVVLSNIQGRSKSAIISAPKPPELVQHDDGGTAMIVESSNSSSLQPSSAKDVSHPGFGRLQKMVMEFFQSLYTEDIYPRPPLQCNITYPACSVNLDDLGALPSGDEIKKPSSP</sequence>
<evidence type="ECO:0000256" key="1">
    <source>
        <dbReference type="SAM" id="MobiDB-lite"/>
    </source>
</evidence>
<feature type="region of interest" description="Disordered" evidence="1">
    <location>
        <begin position="95"/>
        <end position="146"/>
    </location>
</feature>
<organism evidence="2 3">
    <name type="scientific">Crotalaria pallida</name>
    <name type="common">Smooth rattlebox</name>
    <name type="synonym">Crotalaria striata</name>
    <dbReference type="NCBI Taxonomy" id="3830"/>
    <lineage>
        <taxon>Eukaryota</taxon>
        <taxon>Viridiplantae</taxon>
        <taxon>Streptophyta</taxon>
        <taxon>Embryophyta</taxon>
        <taxon>Tracheophyta</taxon>
        <taxon>Spermatophyta</taxon>
        <taxon>Magnoliopsida</taxon>
        <taxon>eudicotyledons</taxon>
        <taxon>Gunneridae</taxon>
        <taxon>Pentapetalae</taxon>
        <taxon>rosids</taxon>
        <taxon>fabids</taxon>
        <taxon>Fabales</taxon>
        <taxon>Fabaceae</taxon>
        <taxon>Papilionoideae</taxon>
        <taxon>50 kb inversion clade</taxon>
        <taxon>genistoids sensu lato</taxon>
        <taxon>core genistoids</taxon>
        <taxon>Crotalarieae</taxon>
        <taxon>Crotalaria</taxon>
    </lineage>
</organism>
<dbReference type="Proteomes" id="UP001372338">
    <property type="component" value="Unassembled WGS sequence"/>
</dbReference>
<gene>
    <name evidence="2" type="ORF">RIF29_24841</name>
</gene>
<feature type="compositionally biased region" description="Polar residues" evidence="1">
    <location>
        <begin position="100"/>
        <end position="124"/>
    </location>
</feature>
<evidence type="ECO:0000313" key="2">
    <source>
        <dbReference type="EMBL" id="KAK7259240.1"/>
    </source>
</evidence>
<accession>A0AAN9I0J5</accession>